<dbReference type="AlphaFoldDB" id="A0A4Y2TQF9"/>
<gene>
    <name evidence="2" type="ORF">AVEN_161376_1</name>
</gene>
<dbReference type="OrthoDB" id="6422768at2759"/>
<dbReference type="EMBL" id="BGPR01029691">
    <property type="protein sequence ID" value="GBO01640.1"/>
    <property type="molecule type" value="Genomic_DNA"/>
</dbReference>
<feature type="domain" description="MADF" evidence="1">
    <location>
        <begin position="35"/>
        <end position="72"/>
    </location>
</feature>
<accession>A0A4Y2TQF9</accession>
<dbReference type="PANTHER" id="PTHR21505:SF8">
    <property type="entry name" value="DPT-YFP REPRESSOR BY OVEREXPRESSION, ISOFORM D-RELATED"/>
    <property type="match status" value="1"/>
</dbReference>
<proteinExistence type="predicted"/>
<evidence type="ECO:0000259" key="1">
    <source>
        <dbReference type="Pfam" id="PF10545"/>
    </source>
</evidence>
<organism evidence="2 3">
    <name type="scientific">Araneus ventricosus</name>
    <name type="common">Orbweaver spider</name>
    <name type="synonym">Epeira ventricosa</name>
    <dbReference type="NCBI Taxonomy" id="182803"/>
    <lineage>
        <taxon>Eukaryota</taxon>
        <taxon>Metazoa</taxon>
        <taxon>Ecdysozoa</taxon>
        <taxon>Arthropoda</taxon>
        <taxon>Chelicerata</taxon>
        <taxon>Arachnida</taxon>
        <taxon>Araneae</taxon>
        <taxon>Araneomorphae</taxon>
        <taxon>Entelegynae</taxon>
        <taxon>Araneoidea</taxon>
        <taxon>Araneidae</taxon>
        <taxon>Araneus</taxon>
    </lineage>
</organism>
<reference evidence="2 3" key="1">
    <citation type="journal article" date="2019" name="Sci. Rep.">
        <title>Orb-weaving spider Araneus ventricosus genome elucidates the spidroin gene catalogue.</title>
        <authorList>
            <person name="Kono N."/>
            <person name="Nakamura H."/>
            <person name="Ohtoshi R."/>
            <person name="Moran D.A.P."/>
            <person name="Shinohara A."/>
            <person name="Yoshida Y."/>
            <person name="Fujiwara M."/>
            <person name="Mori M."/>
            <person name="Tomita M."/>
            <person name="Arakawa K."/>
        </authorList>
    </citation>
    <scope>NUCLEOTIDE SEQUENCE [LARGE SCALE GENOMIC DNA]</scope>
</reference>
<evidence type="ECO:0000313" key="3">
    <source>
        <dbReference type="Proteomes" id="UP000499080"/>
    </source>
</evidence>
<sequence length="98" mass="11334">MKLTCSGLSVSLFSSAVFVHFQRVMSSRQFVIDVIELYKESTCLWKVSDPDYHDKNKRGRAMDQLIELFKTKDINTNKDLVQKKSAHCEAPIEKNPIR</sequence>
<dbReference type="Proteomes" id="UP000499080">
    <property type="component" value="Unassembled WGS sequence"/>
</dbReference>
<dbReference type="Pfam" id="PF10545">
    <property type="entry name" value="MADF_DNA_bdg"/>
    <property type="match status" value="1"/>
</dbReference>
<protein>
    <recommendedName>
        <fullName evidence="1">MADF domain-containing protein</fullName>
    </recommendedName>
</protein>
<dbReference type="InterPro" id="IPR006578">
    <property type="entry name" value="MADF-dom"/>
</dbReference>
<dbReference type="PANTHER" id="PTHR21505">
    <property type="entry name" value="MADF DOMAIN-CONTAINING PROTEIN-RELATED"/>
    <property type="match status" value="1"/>
</dbReference>
<evidence type="ECO:0000313" key="2">
    <source>
        <dbReference type="EMBL" id="GBO01640.1"/>
    </source>
</evidence>
<name>A0A4Y2TQF9_ARAVE</name>
<comment type="caution">
    <text evidence="2">The sequence shown here is derived from an EMBL/GenBank/DDBJ whole genome shotgun (WGS) entry which is preliminary data.</text>
</comment>
<keyword evidence="3" id="KW-1185">Reference proteome</keyword>